<evidence type="ECO:0000256" key="2">
    <source>
        <dbReference type="ARBA" id="ARBA00004429"/>
    </source>
</evidence>
<evidence type="ECO:0000313" key="13">
    <source>
        <dbReference type="EMBL" id="AZS50575.1"/>
    </source>
</evidence>
<evidence type="ECO:0000256" key="3">
    <source>
        <dbReference type="ARBA" id="ARBA00007725"/>
    </source>
</evidence>
<dbReference type="PANTHER" id="PTHR33529:SF7">
    <property type="entry name" value="LIPOPOLYSACCHARIDE EXPORT SYSTEM PERMEASE PROTEIN LPTF"/>
    <property type="match status" value="1"/>
</dbReference>
<keyword evidence="7" id="KW-0997">Cell inner membrane</keyword>
<dbReference type="Proteomes" id="UP000273143">
    <property type="component" value="Chromosome"/>
</dbReference>
<dbReference type="PANTHER" id="PTHR33529">
    <property type="entry name" value="SLR0882 PROTEIN-RELATED"/>
    <property type="match status" value="1"/>
</dbReference>
<evidence type="ECO:0000256" key="6">
    <source>
        <dbReference type="ARBA" id="ARBA00022475"/>
    </source>
</evidence>
<evidence type="ECO:0000256" key="8">
    <source>
        <dbReference type="ARBA" id="ARBA00022692"/>
    </source>
</evidence>
<evidence type="ECO:0000256" key="12">
    <source>
        <dbReference type="SAM" id="Phobius"/>
    </source>
</evidence>
<gene>
    <name evidence="13" type="primary">lptF</name>
    <name evidence="13" type="ORF">DM558_07190</name>
</gene>
<evidence type="ECO:0000256" key="4">
    <source>
        <dbReference type="ARBA" id="ARBA00014213"/>
    </source>
</evidence>
<evidence type="ECO:0000256" key="1">
    <source>
        <dbReference type="ARBA" id="ARBA00002265"/>
    </source>
</evidence>
<dbReference type="NCBIfam" id="TIGR04407">
    <property type="entry name" value="LptF_YjgP"/>
    <property type="match status" value="1"/>
</dbReference>
<feature type="transmembrane region" description="Helical" evidence="12">
    <location>
        <begin position="12"/>
        <end position="31"/>
    </location>
</feature>
<proteinExistence type="inferred from homology"/>
<accession>A0A3S9XDR5</accession>
<dbReference type="GO" id="GO:0055085">
    <property type="term" value="P:transmembrane transport"/>
    <property type="evidence" value="ECO:0007669"/>
    <property type="project" value="InterPro"/>
</dbReference>
<feature type="transmembrane region" description="Helical" evidence="12">
    <location>
        <begin position="306"/>
        <end position="325"/>
    </location>
</feature>
<evidence type="ECO:0000256" key="11">
    <source>
        <dbReference type="ARBA" id="ARBA00026081"/>
    </source>
</evidence>
<dbReference type="RefSeq" id="WP_127163034.1">
    <property type="nucleotide sequence ID" value="NZ_CP029822.1"/>
</dbReference>
<dbReference type="EMBL" id="CP029822">
    <property type="protein sequence ID" value="AZS50575.1"/>
    <property type="molecule type" value="Genomic_DNA"/>
</dbReference>
<dbReference type="KEGG" id="emo:DM558_07190"/>
<comment type="subcellular location">
    <subcellularLocation>
        <location evidence="2">Cell inner membrane</location>
        <topology evidence="2">Multi-pass membrane protein</topology>
    </subcellularLocation>
</comment>
<dbReference type="Pfam" id="PF03739">
    <property type="entry name" value="LptF_LptG"/>
    <property type="match status" value="1"/>
</dbReference>
<sequence length="372" mass="42347">MIVLRYLSREVLTTLSAISAVLLIIIMSGRFTNYLKDAAQGGIDPSILLWIMWYRLPDFLYLILPLGLFLGILLAYGRMYLDSEMVILTSAGMSIRKIFAYTLIPTTIIFVIVAWLCFSLGPAGINKFRELIEKQDSITEFNTLIPGHFQTYDKVTGSTITNRVTYTESISNDKRYLKNIFISQIDVNHATGKTTSNLLLAKTGKIAVQPDNSRYLILDNGYRYDGQAGQADYRVTHYKTYGILLPQPEINIELKSNALTTEQLIDSDKFVDKVELYWRFSMLLLVPIIAMLAVPLAKVNPRQGRFFKLIPAIFLYMLYLGLLIASRGQMDKGKLPIFVFWIIHLIFFGLGLTLLYWDIIKLKFQSKGANLC</sequence>
<dbReference type="GO" id="GO:0043190">
    <property type="term" value="C:ATP-binding cassette (ABC) transporter complex"/>
    <property type="evidence" value="ECO:0007669"/>
    <property type="project" value="InterPro"/>
</dbReference>
<feature type="transmembrane region" description="Helical" evidence="12">
    <location>
        <begin position="337"/>
        <end position="357"/>
    </location>
</feature>
<feature type="transmembrane region" description="Helical" evidence="12">
    <location>
        <begin position="98"/>
        <end position="121"/>
    </location>
</feature>
<name>A0A3S9XDR5_9GAMM</name>
<comment type="similarity">
    <text evidence="3">Belongs to the LptF/LptG family.</text>
</comment>
<keyword evidence="6" id="KW-1003">Cell membrane</keyword>
<evidence type="ECO:0000256" key="10">
    <source>
        <dbReference type="ARBA" id="ARBA00023136"/>
    </source>
</evidence>
<evidence type="ECO:0000256" key="7">
    <source>
        <dbReference type="ARBA" id="ARBA00022519"/>
    </source>
</evidence>
<keyword evidence="9 12" id="KW-1133">Transmembrane helix</keyword>
<dbReference type="InterPro" id="IPR005495">
    <property type="entry name" value="LptG/LptF_permease"/>
</dbReference>
<reference evidence="14" key="1">
    <citation type="submission" date="2018-06" db="EMBL/GenBank/DDBJ databases">
        <title>Complete genome of Pseudomonas insecticola strain QZS01.</title>
        <authorList>
            <person name="Wang J."/>
            <person name="Su Q."/>
        </authorList>
    </citation>
    <scope>NUCLEOTIDE SEQUENCE [LARGE SCALE GENOMIC DNA]</scope>
    <source>
        <strain evidence="14">QZS01</strain>
    </source>
</reference>
<evidence type="ECO:0000313" key="14">
    <source>
        <dbReference type="Proteomes" id="UP000273143"/>
    </source>
</evidence>
<keyword evidence="14" id="KW-1185">Reference proteome</keyword>
<comment type="subunit">
    <text evidence="11">Component of the lipopolysaccharide transport and assembly complex. The LptBFG transporter is composed of two ATP-binding proteins (LptB) and two transmembrane proteins (LptF and LptG).</text>
</comment>
<evidence type="ECO:0000256" key="5">
    <source>
        <dbReference type="ARBA" id="ARBA00022448"/>
    </source>
</evidence>
<dbReference type="GO" id="GO:0015920">
    <property type="term" value="P:lipopolysaccharide transport"/>
    <property type="evidence" value="ECO:0007669"/>
    <property type="project" value="TreeGrafter"/>
</dbReference>
<dbReference type="AlphaFoldDB" id="A0A3S9XDR5"/>
<keyword evidence="8 12" id="KW-0812">Transmembrane</keyword>
<keyword evidence="10 12" id="KW-0472">Membrane</keyword>
<protein>
    <recommendedName>
        <fullName evidence="4">Lipopolysaccharide export system permease protein LptF</fullName>
    </recommendedName>
</protein>
<comment type="function">
    <text evidence="1">Part of the ABC transporter complex LptBFG involved in the translocation of lipopolysaccharide (LPS) from the inner membrane to the outer membrane.</text>
</comment>
<organism evidence="13 14">
    <name type="scientific">Entomomonas moraniae</name>
    <dbReference type="NCBI Taxonomy" id="2213226"/>
    <lineage>
        <taxon>Bacteria</taxon>
        <taxon>Pseudomonadati</taxon>
        <taxon>Pseudomonadota</taxon>
        <taxon>Gammaproteobacteria</taxon>
        <taxon>Pseudomonadales</taxon>
        <taxon>Pseudomonadaceae</taxon>
        <taxon>Entomomonas</taxon>
    </lineage>
</organism>
<evidence type="ECO:0000256" key="9">
    <source>
        <dbReference type="ARBA" id="ARBA00022989"/>
    </source>
</evidence>
<keyword evidence="5" id="KW-0813">Transport</keyword>
<feature type="transmembrane region" description="Helical" evidence="12">
    <location>
        <begin position="59"/>
        <end position="77"/>
    </location>
</feature>
<dbReference type="InterPro" id="IPR030922">
    <property type="entry name" value="LptF"/>
</dbReference>
<feature type="transmembrane region" description="Helical" evidence="12">
    <location>
        <begin position="276"/>
        <end position="294"/>
    </location>
</feature>